<dbReference type="Proteomes" id="UP001557465">
    <property type="component" value="Unassembled WGS sequence"/>
</dbReference>
<dbReference type="RefSeq" id="WP_368391774.1">
    <property type="nucleotide sequence ID" value="NZ_JBFRYC010000004.1"/>
</dbReference>
<reference evidence="1 2" key="1">
    <citation type="journal article" date="2011" name="Int. J. Syst. Evol. Microbiol.">
        <title>Zhongshania antarctica gen. nov., sp. nov. and Zhongshania guokunii sp. nov., gammaproteobacteria respectively isolated from coastal attached (fast) ice and surface seawater of the Antarctic.</title>
        <authorList>
            <person name="Li H.J."/>
            <person name="Zhang X.Y."/>
            <person name="Chen C.X."/>
            <person name="Zhang Y.J."/>
            <person name="Gao Z.M."/>
            <person name="Yu Y."/>
            <person name="Chen X.L."/>
            <person name="Chen B."/>
            <person name="Zhang Y.Z."/>
        </authorList>
    </citation>
    <scope>NUCLEOTIDE SEQUENCE [LARGE SCALE GENOMIC DNA]</scope>
    <source>
        <strain evidence="1 2">15-R06ZXC-3</strain>
    </source>
</reference>
<dbReference type="EMBL" id="JBFRYC010000004">
    <property type="protein sequence ID" value="MEX1661845.1"/>
    <property type="molecule type" value="Genomic_DNA"/>
</dbReference>
<protein>
    <recommendedName>
        <fullName evidence="3">Phasin domain-containing protein</fullName>
    </recommendedName>
</protein>
<proteinExistence type="predicted"/>
<name>A0ABV3TJT0_9RHOB</name>
<evidence type="ECO:0000313" key="1">
    <source>
        <dbReference type="EMBL" id="MEX1661845.1"/>
    </source>
</evidence>
<keyword evidence="2" id="KW-1185">Reference proteome</keyword>
<comment type="caution">
    <text evidence="1">The sequence shown here is derived from an EMBL/GenBank/DDBJ whole genome shotgun (WGS) entry which is preliminary data.</text>
</comment>
<gene>
    <name evidence="1" type="ORF">AB4874_09290</name>
</gene>
<sequence length="154" mass="17030">MPDTQDVFKQSLEQRTALPRNGLNTPGAITIAGGNTKLEHLTDFASDLQRLYTDAIQRHIDPVLKDHEDVSRHFAKLTQSRDPKEFADFQLELLGMMMETAFVRAETWGALADQVGHRYAELVREVAGDLQVQAATQEVPESGAGKRAAAKVSN</sequence>
<organism evidence="1 2">
    <name type="scientific">Thioclava arctica</name>
    <dbReference type="NCBI Taxonomy" id="3238301"/>
    <lineage>
        <taxon>Bacteria</taxon>
        <taxon>Pseudomonadati</taxon>
        <taxon>Pseudomonadota</taxon>
        <taxon>Alphaproteobacteria</taxon>
        <taxon>Rhodobacterales</taxon>
        <taxon>Paracoccaceae</taxon>
        <taxon>Thioclava</taxon>
    </lineage>
</organism>
<accession>A0ABV3TJT0</accession>
<evidence type="ECO:0008006" key="3">
    <source>
        <dbReference type="Google" id="ProtNLM"/>
    </source>
</evidence>
<evidence type="ECO:0000313" key="2">
    <source>
        <dbReference type="Proteomes" id="UP001557465"/>
    </source>
</evidence>